<dbReference type="Proteomes" id="UP000183952">
    <property type="component" value="Unassembled WGS sequence"/>
</dbReference>
<dbReference type="InterPro" id="IPR002123">
    <property type="entry name" value="Plipid/glycerol_acylTrfase"/>
</dbReference>
<keyword evidence="5" id="KW-1185">Reference proteome</keyword>
<evidence type="ECO:0000313" key="5">
    <source>
        <dbReference type="Proteomes" id="UP000183952"/>
    </source>
</evidence>
<feature type="domain" description="Phospholipid/glycerol acyltransferase" evidence="3">
    <location>
        <begin position="51"/>
        <end position="165"/>
    </location>
</feature>
<dbReference type="GO" id="GO:0006654">
    <property type="term" value="P:phosphatidic acid biosynthetic process"/>
    <property type="evidence" value="ECO:0007669"/>
    <property type="project" value="TreeGrafter"/>
</dbReference>
<dbReference type="STRING" id="1121331.SAMN02745248_02339"/>
<organism evidence="4 5">
    <name type="scientific">Hathewaya proteolytica DSM 3090</name>
    <dbReference type="NCBI Taxonomy" id="1121331"/>
    <lineage>
        <taxon>Bacteria</taxon>
        <taxon>Bacillati</taxon>
        <taxon>Bacillota</taxon>
        <taxon>Clostridia</taxon>
        <taxon>Eubacteriales</taxon>
        <taxon>Clostridiaceae</taxon>
        <taxon>Hathewaya</taxon>
    </lineage>
</organism>
<dbReference type="CDD" id="cd07989">
    <property type="entry name" value="LPLAT_AGPAT-like"/>
    <property type="match status" value="1"/>
</dbReference>
<dbReference type="RefSeq" id="WP_072904259.1">
    <property type="nucleotide sequence ID" value="NZ_FRAD01000023.1"/>
</dbReference>
<evidence type="ECO:0000256" key="2">
    <source>
        <dbReference type="ARBA" id="ARBA00023315"/>
    </source>
</evidence>
<gene>
    <name evidence="4" type="ORF">SAMN02745248_02339</name>
</gene>
<proteinExistence type="predicted"/>
<name>A0A1M6RNJ8_9CLOT</name>
<dbReference type="Pfam" id="PF01553">
    <property type="entry name" value="Acyltransferase"/>
    <property type="match status" value="1"/>
</dbReference>
<keyword evidence="1 4" id="KW-0808">Transferase</keyword>
<dbReference type="PANTHER" id="PTHR10434:SF40">
    <property type="entry name" value="1-ACYL-SN-GLYCEROL-3-PHOSPHATE ACYLTRANSFERASE"/>
    <property type="match status" value="1"/>
</dbReference>
<protein>
    <submittedName>
        <fullName evidence="4">1-acyl-sn-glycerol-3-phosphate acyltransferase</fullName>
    </submittedName>
</protein>
<evidence type="ECO:0000259" key="3">
    <source>
        <dbReference type="SMART" id="SM00563"/>
    </source>
</evidence>
<dbReference type="OrthoDB" id="9803035at2"/>
<accession>A0A1M6RNJ8</accession>
<dbReference type="AlphaFoldDB" id="A0A1M6RNJ8"/>
<dbReference type="PANTHER" id="PTHR10434">
    <property type="entry name" value="1-ACYL-SN-GLYCEROL-3-PHOSPHATE ACYLTRANSFERASE"/>
    <property type="match status" value="1"/>
</dbReference>
<dbReference type="SMART" id="SM00563">
    <property type="entry name" value="PlsC"/>
    <property type="match status" value="1"/>
</dbReference>
<keyword evidence="2 4" id="KW-0012">Acyltransferase</keyword>
<sequence length="235" mass="26352">MISTRTARLISILPEKLVRRIADKVLDGYMKRNANIIIEGLDNVKNAKKPVIYVCNHLSNADALVLKRVLQKYDSPTFVAGVKLSQNVITNLALGTCKTTNIKPNSPDKDGLKRIIELVKGGESIVIFPEGTRSREKKLIEAKKGVLLIAKMAKAQIIPIGMVGTEILYPINESGDMSAEEFHKADVHVKIGKPFELPKKAEDEDRKSYEERAIRHIMYNIAELLPEKYRGIYSK</sequence>
<evidence type="ECO:0000256" key="1">
    <source>
        <dbReference type="ARBA" id="ARBA00022679"/>
    </source>
</evidence>
<dbReference type="SUPFAM" id="SSF69593">
    <property type="entry name" value="Glycerol-3-phosphate (1)-acyltransferase"/>
    <property type="match status" value="1"/>
</dbReference>
<dbReference type="EMBL" id="FRAD01000023">
    <property type="protein sequence ID" value="SHK34035.1"/>
    <property type="molecule type" value="Genomic_DNA"/>
</dbReference>
<dbReference type="GO" id="GO:0003841">
    <property type="term" value="F:1-acylglycerol-3-phosphate O-acyltransferase activity"/>
    <property type="evidence" value="ECO:0007669"/>
    <property type="project" value="TreeGrafter"/>
</dbReference>
<evidence type="ECO:0000313" key="4">
    <source>
        <dbReference type="EMBL" id="SHK34035.1"/>
    </source>
</evidence>
<reference evidence="4 5" key="1">
    <citation type="submission" date="2016-11" db="EMBL/GenBank/DDBJ databases">
        <authorList>
            <person name="Jaros S."/>
            <person name="Januszkiewicz K."/>
            <person name="Wedrychowicz H."/>
        </authorList>
    </citation>
    <scope>NUCLEOTIDE SEQUENCE [LARGE SCALE GENOMIC DNA]</scope>
    <source>
        <strain evidence="4 5">DSM 3090</strain>
    </source>
</reference>